<evidence type="ECO:0000259" key="2">
    <source>
        <dbReference type="Pfam" id="PF13458"/>
    </source>
</evidence>
<feature type="domain" description="Leucine-binding protein" evidence="2">
    <location>
        <begin position="48"/>
        <end position="392"/>
    </location>
</feature>
<dbReference type="AlphaFoldDB" id="A0A381WMD1"/>
<organism evidence="3">
    <name type="scientific">marine metagenome</name>
    <dbReference type="NCBI Taxonomy" id="408172"/>
    <lineage>
        <taxon>unclassified sequences</taxon>
        <taxon>metagenomes</taxon>
        <taxon>ecological metagenomes</taxon>
    </lineage>
</organism>
<reference evidence="3" key="1">
    <citation type="submission" date="2018-05" db="EMBL/GenBank/DDBJ databases">
        <authorList>
            <person name="Lanie J.A."/>
            <person name="Ng W.-L."/>
            <person name="Kazmierczak K.M."/>
            <person name="Andrzejewski T.M."/>
            <person name="Davidsen T.M."/>
            <person name="Wayne K.J."/>
            <person name="Tettelin H."/>
            <person name="Glass J.I."/>
            <person name="Rusch D."/>
            <person name="Podicherti R."/>
            <person name="Tsui H.-C.T."/>
            <person name="Winkler M.E."/>
        </authorList>
    </citation>
    <scope>NUCLEOTIDE SEQUENCE</scope>
</reference>
<dbReference type="PROSITE" id="PS51318">
    <property type="entry name" value="TAT"/>
    <property type="match status" value="1"/>
</dbReference>
<keyword evidence="1" id="KW-0732">Signal</keyword>
<gene>
    <name evidence="3" type="ORF">METZ01_LOCUS106533</name>
</gene>
<proteinExistence type="predicted"/>
<dbReference type="InterPro" id="IPR028082">
    <property type="entry name" value="Peripla_BP_I"/>
</dbReference>
<dbReference type="NCBIfam" id="TIGR01409">
    <property type="entry name" value="TAT_signal_seq"/>
    <property type="match status" value="1"/>
</dbReference>
<dbReference type="SUPFAM" id="SSF53822">
    <property type="entry name" value="Periplasmic binding protein-like I"/>
    <property type="match status" value="1"/>
</dbReference>
<evidence type="ECO:0000256" key="1">
    <source>
        <dbReference type="ARBA" id="ARBA00022729"/>
    </source>
</evidence>
<dbReference type="InterPro" id="IPR006311">
    <property type="entry name" value="TAT_signal"/>
</dbReference>
<name>A0A381WMD1_9ZZZZ</name>
<dbReference type="Pfam" id="PF13458">
    <property type="entry name" value="Peripla_BP_6"/>
    <property type="match status" value="1"/>
</dbReference>
<sequence length="444" mass="48235">MAEKSKETKTVDSSRRGFLSKSAVGAGAALTGTMLGAINNSAKADGDPIPLGGGMPMTGWAAADGIEFKRAQEMACDEINALGGILGRPLKPVVEDTGNQGADNIIPAMQRLVDRHGVHAIINGYNTGAVTAEYDVIADAGIIYVHHNTDIVHHETVGNDPERHFGNFMGDPAEYWYGEGLLAFLNGLVDTAQWSPDNRKIAIVTGSQNYSMVIAEAIRDNAAKYNWDISLFETVVVPISEWGPTLTKIRNDPPAAIAVTHWVPQDLAQFMLQFVPNPTNSLVYMQYGPSLAAFREVGQDSTNGVLYSTVIASLQDEIGQAFNNRYKERFGPSSSPLVGAQVYDSIHYWALAAAIAGGTAGPGGFDQNRKVAERLRRMIYRGVMGTTHFFLPEQAAIPYPDATNDPSLGMPHQYLQIQDFTDEPEMIAPPPYETAKFAMPPWFK</sequence>
<dbReference type="EMBL" id="UINC01012271">
    <property type="protein sequence ID" value="SVA53679.1"/>
    <property type="molecule type" value="Genomic_DNA"/>
</dbReference>
<dbReference type="InterPro" id="IPR028081">
    <property type="entry name" value="Leu-bd"/>
</dbReference>
<evidence type="ECO:0000313" key="3">
    <source>
        <dbReference type="EMBL" id="SVA53679.1"/>
    </source>
</evidence>
<dbReference type="PANTHER" id="PTHR30483">
    <property type="entry name" value="LEUCINE-SPECIFIC-BINDING PROTEIN"/>
    <property type="match status" value="1"/>
</dbReference>
<dbReference type="InterPro" id="IPR019546">
    <property type="entry name" value="TAT_signal_bac_arc"/>
</dbReference>
<dbReference type="InterPro" id="IPR051010">
    <property type="entry name" value="BCAA_transport"/>
</dbReference>
<protein>
    <recommendedName>
        <fullName evidence="2">Leucine-binding protein domain-containing protein</fullName>
    </recommendedName>
</protein>
<dbReference type="Gene3D" id="3.40.50.2300">
    <property type="match status" value="2"/>
</dbReference>
<accession>A0A381WMD1</accession>